<protein>
    <submittedName>
        <fullName evidence="2">Uncharacterized protein</fullName>
    </submittedName>
</protein>
<proteinExistence type="predicted"/>
<gene>
    <name evidence="2" type="ORF">BJX68DRAFT_237024</name>
</gene>
<dbReference type="GeneID" id="98155279"/>
<keyword evidence="1" id="KW-1133">Transmembrane helix</keyword>
<keyword evidence="3" id="KW-1185">Reference proteome</keyword>
<dbReference type="Proteomes" id="UP001610444">
    <property type="component" value="Unassembled WGS sequence"/>
</dbReference>
<organism evidence="2 3">
    <name type="scientific">Aspergillus pseudodeflectus</name>
    <dbReference type="NCBI Taxonomy" id="176178"/>
    <lineage>
        <taxon>Eukaryota</taxon>
        <taxon>Fungi</taxon>
        <taxon>Dikarya</taxon>
        <taxon>Ascomycota</taxon>
        <taxon>Pezizomycotina</taxon>
        <taxon>Eurotiomycetes</taxon>
        <taxon>Eurotiomycetidae</taxon>
        <taxon>Eurotiales</taxon>
        <taxon>Aspergillaceae</taxon>
        <taxon>Aspergillus</taxon>
        <taxon>Aspergillus subgen. Nidulantes</taxon>
    </lineage>
</organism>
<accession>A0ABR4KE82</accession>
<evidence type="ECO:0000256" key="1">
    <source>
        <dbReference type="SAM" id="Phobius"/>
    </source>
</evidence>
<reference evidence="2 3" key="1">
    <citation type="submission" date="2024-07" db="EMBL/GenBank/DDBJ databases">
        <title>Section-level genome sequencing and comparative genomics of Aspergillus sections Usti and Cavernicolus.</title>
        <authorList>
            <consortium name="Lawrence Berkeley National Laboratory"/>
            <person name="Nybo J.L."/>
            <person name="Vesth T.C."/>
            <person name="Theobald S."/>
            <person name="Frisvad J.C."/>
            <person name="Larsen T.O."/>
            <person name="Kjaerboelling I."/>
            <person name="Rothschild-Mancinelli K."/>
            <person name="Lyhne E.K."/>
            <person name="Kogle M.E."/>
            <person name="Barry K."/>
            <person name="Clum A."/>
            <person name="Na H."/>
            <person name="Ledsgaard L."/>
            <person name="Lin J."/>
            <person name="Lipzen A."/>
            <person name="Kuo A."/>
            <person name="Riley R."/>
            <person name="Mondo S."/>
            <person name="LaButti K."/>
            <person name="Haridas S."/>
            <person name="Pangalinan J."/>
            <person name="Salamov A.A."/>
            <person name="Simmons B.A."/>
            <person name="Magnuson J.K."/>
            <person name="Chen J."/>
            <person name="Drula E."/>
            <person name="Henrissat B."/>
            <person name="Wiebenga A."/>
            <person name="Lubbers R.J."/>
            <person name="Gomes A.C."/>
            <person name="Macurrencykelacurrency M.R."/>
            <person name="Stajich J."/>
            <person name="Grigoriev I.V."/>
            <person name="Mortensen U.H."/>
            <person name="De vries R.P."/>
            <person name="Baker S.E."/>
            <person name="Andersen M.R."/>
        </authorList>
    </citation>
    <scope>NUCLEOTIDE SEQUENCE [LARGE SCALE GENOMIC DNA]</scope>
    <source>
        <strain evidence="2 3">CBS 756.74</strain>
    </source>
</reference>
<feature type="transmembrane region" description="Helical" evidence="1">
    <location>
        <begin position="6"/>
        <end position="24"/>
    </location>
</feature>
<dbReference type="RefSeq" id="XP_070899380.1">
    <property type="nucleotide sequence ID" value="XM_071040115.1"/>
</dbReference>
<keyword evidence="1" id="KW-0812">Transmembrane</keyword>
<dbReference type="EMBL" id="JBFXLR010000020">
    <property type="protein sequence ID" value="KAL2850511.1"/>
    <property type="molecule type" value="Genomic_DNA"/>
</dbReference>
<keyword evidence="1" id="KW-0472">Membrane</keyword>
<name>A0ABR4KE82_9EURO</name>
<comment type="caution">
    <text evidence="2">The sequence shown here is derived from an EMBL/GenBank/DDBJ whole genome shotgun (WGS) entry which is preliminary data.</text>
</comment>
<evidence type="ECO:0000313" key="3">
    <source>
        <dbReference type="Proteomes" id="UP001610444"/>
    </source>
</evidence>
<evidence type="ECO:0000313" key="2">
    <source>
        <dbReference type="EMBL" id="KAL2850511.1"/>
    </source>
</evidence>
<sequence>MHTLKVFDILPILLNILCVYSLLIPPYPIGTAQSETYYFGLTRTKPTSCLVTKTS</sequence>